<reference evidence="2" key="1">
    <citation type="submission" date="2019-08" db="EMBL/GenBank/DDBJ databases">
        <authorList>
            <person name="Kucharzyk K."/>
            <person name="Murdoch R.W."/>
            <person name="Higgins S."/>
            <person name="Loffler F."/>
        </authorList>
    </citation>
    <scope>NUCLEOTIDE SEQUENCE</scope>
</reference>
<name>A0A645CU39_9ZZZZ</name>
<protein>
    <submittedName>
        <fullName evidence="2">Uncharacterized protein</fullName>
    </submittedName>
</protein>
<keyword evidence="1" id="KW-0472">Membrane</keyword>
<proteinExistence type="predicted"/>
<dbReference type="AlphaFoldDB" id="A0A645CU39"/>
<keyword evidence="1" id="KW-0812">Transmembrane</keyword>
<keyword evidence="1" id="KW-1133">Transmembrane helix</keyword>
<evidence type="ECO:0000256" key="1">
    <source>
        <dbReference type="SAM" id="Phobius"/>
    </source>
</evidence>
<evidence type="ECO:0000313" key="2">
    <source>
        <dbReference type="EMBL" id="MPM80421.1"/>
    </source>
</evidence>
<accession>A0A645CU39</accession>
<organism evidence="2">
    <name type="scientific">bioreactor metagenome</name>
    <dbReference type="NCBI Taxonomy" id="1076179"/>
    <lineage>
        <taxon>unclassified sequences</taxon>
        <taxon>metagenomes</taxon>
        <taxon>ecological metagenomes</taxon>
    </lineage>
</organism>
<dbReference type="EMBL" id="VSSQ01030041">
    <property type="protein sequence ID" value="MPM80421.1"/>
    <property type="molecule type" value="Genomic_DNA"/>
</dbReference>
<comment type="caution">
    <text evidence="2">The sequence shown here is derived from an EMBL/GenBank/DDBJ whole genome shotgun (WGS) entry which is preliminary data.</text>
</comment>
<sequence>MPVTSLKTSSLMLSSKVVRVVVGFPYAMRNDGIVRAKPRNRARISSSTIVFFFSSAFRRISSVAFLVSSLVFSSTLPTSSCFRVSVIFCFATSYLALASETADSLFAAAAISLKYSTVASACLISACFLTISTSRARVLALCFTTCSA</sequence>
<feature type="transmembrane region" description="Helical" evidence="1">
    <location>
        <begin position="105"/>
        <end position="131"/>
    </location>
</feature>
<gene>
    <name evidence="2" type="ORF">SDC9_127468</name>
</gene>